<comment type="caution">
    <text evidence="1">The sequence shown here is derived from an EMBL/GenBank/DDBJ whole genome shotgun (WGS) entry which is preliminary data.</text>
</comment>
<reference evidence="1 2" key="1">
    <citation type="submission" date="2024-09" db="EMBL/GenBank/DDBJ databases">
        <title>Itraconazole resistance in Madurella fahalii resulting from another homologue of gene encoding cytochrome P450 14-alpha sterol demethylase (CYP51).</title>
        <authorList>
            <person name="Yoshioka I."/>
            <person name="Fahal A.H."/>
            <person name="Kaneko S."/>
            <person name="Yaguchi T."/>
        </authorList>
    </citation>
    <scope>NUCLEOTIDE SEQUENCE [LARGE SCALE GENOMIC DNA]</scope>
    <source>
        <strain evidence="1 2">IFM 68171</strain>
    </source>
</reference>
<protein>
    <submittedName>
        <fullName evidence="1">Uncharacterized protein</fullName>
    </submittedName>
</protein>
<proteinExistence type="predicted"/>
<dbReference type="EMBL" id="BAAFSV010000006">
    <property type="protein sequence ID" value="GAB1320042.1"/>
    <property type="molecule type" value="Genomic_DNA"/>
</dbReference>
<dbReference type="Proteomes" id="UP001628179">
    <property type="component" value="Unassembled WGS sequence"/>
</dbReference>
<sequence>MLGIDILGPPFSSMPPNNNIPAWEESLRMATTTALKAWMRSETAEDEVRDAVIVASLCLYRPQLLIAYREMFKKLMGGWWRWGQTIALDSEQRWNVLGEICGWDGHGVPGLHGSEL</sequence>
<evidence type="ECO:0000313" key="2">
    <source>
        <dbReference type="Proteomes" id="UP001628179"/>
    </source>
</evidence>
<evidence type="ECO:0000313" key="1">
    <source>
        <dbReference type="EMBL" id="GAB1320042.1"/>
    </source>
</evidence>
<accession>A0ABQ0GQM5</accession>
<name>A0ABQ0GQM5_9PEZI</name>
<gene>
    <name evidence="1" type="ORF">MFIFM68171_10252</name>
</gene>
<keyword evidence="2" id="KW-1185">Reference proteome</keyword>
<dbReference type="RefSeq" id="XP_070921772.1">
    <property type="nucleotide sequence ID" value="XM_071065671.1"/>
</dbReference>
<organism evidence="1 2">
    <name type="scientific">Madurella fahalii</name>
    <dbReference type="NCBI Taxonomy" id="1157608"/>
    <lineage>
        <taxon>Eukaryota</taxon>
        <taxon>Fungi</taxon>
        <taxon>Dikarya</taxon>
        <taxon>Ascomycota</taxon>
        <taxon>Pezizomycotina</taxon>
        <taxon>Sordariomycetes</taxon>
        <taxon>Sordariomycetidae</taxon>
        <taxon>Sordariales</taxon>
        <taxon>Sordariales incertae sedis</taxon>
        <taxon>Madurella</taxon>
    </lineage>
</organism>
<dbReference type="GeneID" id="98180994"/>